<dbReference type="SUPFAM" id="SSF81799">
    <property type="entry name" value="Putative methyltransferase TM0872, insert domain"/>
    <property type="match status" value="1"/>
</dbReference>
<feature type="binding site" evidence="6">
    <location>
        <position position="126"/>
    </location>
    <ligand>
        <name>S-adenosyl-L-methionine</name>
        <dbReference type="ChEBI" id="CHEBI:59789"/>
    </ligand>
</feature>
<gene>
    <name evidence="6 7" type="primary">rsmH</name>
    <name evidence="7" type="ORF">MNODULE_06520</name>
</gene>
<dbReference type="InterPro" id="IPR002903">
    <property type="entry name" value="RsmH"/>
</dbReference>
<comment type="function">
    <text evidence="6">Specifically methylates the N4 position of cytidine in position 1402 (C1402) of 16S rRNA.</text>
</comment>
<accession>A0A7X6IA72</accession>
<comment type="similarity">
    <text evidence="1 6">Belongs to the methyltransferase superfamily. RsmH family.</text>
</comment>
<comment type="catalytic activity">
    <reaction evidence="6">
        <text>cytidine(1402) in 16S rRNA + S-adenosyl-L-methionine = N(4)-methylcytidine(1402) in 16S rRNA + S-adenosyl-L-homocysteine + H(+)</text>
        <dbReference type="Rhea" id="RHEA:42928"/>
        <dbReference type="Rhea" id="RHEA-COMP:10286"/>
        <dbReference type="Rhea" id="RHEA-COMP:10287"/>
        <dbReference type="ChEBI" id="CHEBI:15378"/>
        <dbReference type="ChEBI" id="CHEBI:57856"/>
        <dbReference type="ChEBI" id="CHEBI:59789"/>
        <dbReference type="ChEBI" id="CHEBI:74506"/>
        <dbReference type="ChEBI" id="CHEBI:82748"/>
        <dbReference type="EC" id="2.1.1.199"/>
    </reaction>
</comment>
<dbReference type="RefSeq" id="WP_168059232.1">
    <property type="nucleotide sequence ID" value="NZ_VTOW01000001.1"/>
</dbReference>
<organism evidence="7 8">
    <name type="scientific">Candidatus Manganitrophus noduliformans</name>
    <dbReference type="NCBI Taxonomy" id="2606439"/>
    <lineage>
        <taxon>Bacteria</taxon>
        <taxon>Pseudomonadati</taxon>
        <taxon>Nitrospirota</taxon>
        <taxon>Nitrospiria</taxon>
        <taxon>Candidatus Troglogloeales</taxon>
        <taxon>Candidatus Manganitrophaceae</taxon>
        <taxon>Candidatus Manganitrophus</taxon>
    </lineage>
</organism>
<dbReference type="CDD" id="cd02440">
    <property type="entry name" value="AdoMet_MTases"/>
    <property type="match status" value="1"/>
</dbReference>
<dbReference type="SUPFAM" id="SSF53335">
    <property type="entry name" value="S-adenosyl-L-methionine-dependent methyltransferases"/>
    <property type="match status" value="1"/>
</dbReference>
<dbReference type="PIRSF" id="PIRSF004486">
    <property type="entry name" value="MraW"/>
    <property type="match status" value="1"/>
</dbReference>
<dbReference type="EMBL" id="VTOW01000001">
    <property type="protein sequence ID" value="NKE70391.1"/>
    <property type="molecule type" value="Genomic_DNA"/>
</dbReference>
<evidence type="ECO:0000256" key="6">
    <source>
        <dbReference type="HAMAP-Rule" id="MF_01007"/>
    </source>
</evidence>
<dbReference type="Proteomes" id="UP000534783">
    <property type="component" value="Unassembled WGS sequence"/>
</dbReference>
<dbReference type="InterPro" id="IPR029063">
    <property type="entry name" value="SAM-dependent_MTases_sf"/>
</dbReference>
<evidence type="ECO:0000256" key="5">
    <source>
        <dbReference type="ARBA" id="ARBA00022691"/>
    </source>
</evidence>
<dbReference type="EC" id="2.1.1.199" evidence="6"/>
<evidence type="ECO:0000256" key="3">
    <source>
        <dbReference type="ARBA" id="ARBA00022603"/>
    </source>
</evidence>
<comment type="caution">
    <text evidence="7">The sequence shown here is derived from an EMBL/GenBank/DDBJ whole genome shotgun (WGS) entry which is preliminary data.</text>
</comment>
<sequence>MVEPNFSERESEREDEGGRVHEPVLVEEVLIALDCKPNGRKLYLDCTVGLGGHTEAILAATNPEGRVVGLDRDEEALALAEKRLHPYRDRIILRKGSFNELSRIAAELNLKEVDGLLFDLGISSLQLDRPERGFSFQRPGPLDMRMNQMEKETAADWINRATERELAEIIRTYGEERWAKRIASSIIRFRSESGPITRTEELEGVIWRAYPAKARHGRIHPATRTFQAFRMVVNQEMAQLEAGLEAALSLLAVGGRLVVISFHSLEDRLVKQTFKKWAMQEPRRFVNLYKKPIQAGPEEIARNPRARSAKLRGLERAA</sequence>
<keyword evidence="2 6" id="KW-0698">rRNA processing</keyword>
<dbReference type="GO" id="GO:0070475">
    <property type="term" value="P:rRNA base methylation"/>
    <property type="evidence" value="ECO:0007669"/>
    <property type="project" value="UniProtKB-UniRule"/>
</dbReference>
<keyword evidence="4 6" id="KW-0808">Transferase</keyword>
<reference evidence="7 8" key="1">
    <citation type="journal article" date="2020" name="Nature">
        <title>Bacterial chemolithoautotrophy via manganese oxidation.</title>
        <authorList>
            <person name="Yu H."/>
            <person name="Leadbetter J.R."/>
        </authorList>
    </citation>
    <scope>NUCLEOTIDE SEQUENCE [LARGE SCALE GENOMIC DNA]</scope>
    <source>
        <strain evidence="7 8">Mn-1</strain>
    </source>
</reference>
<evidence type="ECO:0000313" key="8">
    <source>
        <dbReference type="Proteomes" id="UP000534783"/>
    </source>
</evidence>
<keyword evidence="6" id="KW-0963">Cytoplasm</keyword>
<dbReference type="AlphaFoldDB" id="A0A7X6IA72"/>
<dbReference type="Gene3D" id="1.10.150.170">
    <property type="entry name" value="Putative methyltransferase TM0872, insert domain"/>
    <property type="match status" value="1"/>
</dbReference>
<feature type="binding site" evidence="6">
    <location>
        <begin position="51"/>
        <end position="53"/>
    </location>
    <ligand>
        <name>S-adenosyl-L-methionine</name>
        <dbReference type="ChEBI" id="CHEBI:59789"/>
    </ligand>
</feature>
<dbReference type="PANTHER" id="PTHR11265:SF0">
    <property type="entry name" value="12S RRNA N4-METHYLCYTIDINE METHYLTRANSFERASE"/>
    <property type="match status" value="1"/>
</dbReference>
<dbReference type="NCBIfam" id="TIGR00006">
    <property type="entry name" value="16S rRNA (cytosine(1402)-N(4))-methyltransferase RsmH"/>
    <property type="match status" value="1"/>
</dbReference>
<dbReference type="HAMAP" id="MF_01007">
    <property type="entry name" value="16SrRNA_methyltr_H"/>
    <property type="match status" value="1"/>
</dbReference>
<dbReference type="GO" id="GO:0071424">
    <property type="term" value="F:rRNA (cytosine-N4-)-methyltransferase activity"/>
    <property type="evidence" value="ECO:0007669"/>
    <property type="project" value="UniProtKB-UniRule"/>
</dbReference>
<evidence type="ECO:0000256" key="2">
    <source>
        <dbReference type="ARBA" id="ARBA00022552"/>
    </source>
</evidence>
<keyword evidence="8" id="KW-1185">Reference proteome</keyword>
<feature type="binding site" evidence="6">
    <location>
        <position position="119"/>
    </location>
    <ligand>
        <name>S-adenosyl-L-methionine</name>
        <dbReference type="ChEBI" id="CHEBI:59789"/>
    </ligand>
</feature>
<protein>
    <recommendedName>
        <fullName evidence="6">Ribosomal RNA small subunit methyltransferase H</fullName>
        <ecNumber evidence="6">2.1.1.199</ecNumber>
    </recommendedName>
    <alternativeName>
        <fullName evidence="6">16S rRNA m(4)C1402 methyltransferase</fullName>
    </alternativeName>
    <alternativeName>
        <fullName evidence="6">rRNA (cytosine-N(4)-)-methyltransferase RsmH</fullName>
    </alternativeName>
</protein>
<evidence type="ECO:0000256" key="4">
    <source>
        <dbReference type="ARBA" id="ARBA00022679"/>
    </source>
</evidence>
<name>A0A7X6IA72_9BACT</name>
<evidence type="ECO:0000313" key="7">
    <source>
        <dbReference type="EMBL" id="NKE70391.1"/>
    </source>
</evidence>
<proteinExistence type="inferred from homology"/>
<dbReference type="InterPro" id="IPR023397">
    <property type="entry name" value="SAM-dep_MeTrfase_MraW_recog"/>
</dbReference>
<feature type="binding site" evidence="6">
    <location>
        <position position="71"/>
    </location>
    <ligand>
        <name>S-adenosyl-L-methionine</name>
        <dbReference type="ChEBI" id="CHEBI:59789"/>
    </ligand>
</feature>
<evidence type="ECO:0000256" key="1">
    <source>
        <dbReference type="ARBA" id="ARBA00010396"/>
    </source>
</evidence>
<dbReference type="Gene3D" id="3.40.50.150">
    <property type="entry name" value="Vaccinia Virus protein VP39"/>
    <property type="match status" value="1"/>
</dbReference>
<keyword evidence="5 6" id="KW-0949">S-adenosyl-L-methionine</keyword>
<dbReference type="PANTHER" id="PTHR11265">
    <property type="entry name" value="S-ADENOSYL-METHYLTRANSFERASE MRAW"/>
    <property type="match status" value="1"/>
</dbReference>
<feature type="binding site" evidence="6">
    <location>
        <position position="98"/>
    </location>
    <ligand>
        <name>S-adenosyl-L-methionine</name>
        <dbReference type="ChEBI" id="CHEBI:59789"/>
    </ligand>
</feature>
<comment type="subcellular location">
    <subcellularLocation>
        <location evidence="6">Cytoplasm</location>
    </subcellularLocation>
</comment>
<dbReference type="GO" id="GO:0005737">
    <property type="term" value="C:cytoplasm"/>
    <property type="evidence" value="ECO:0007669"/>
    <property type="project" value="UniProtKB-SubCell"/>
</dbReference>
<keyword evidence="3 6" id="KW-0489">Methyltransferase</keyword>
<dbReference type="Pfam" id="PF01795">
    <property type="entry name" value="Methyltransf_5"/>
    <property type="match status" value="1"/>
</dbReference>